<feature type="region of interest" description="Disordered" evidence="1">
    <location>
        <begin position="57"/>
        <end position="127"/>
    </location>
</feature>
<evidence type="ECO:0000313" key="4">
    <source>
        <dbReference type="Proteomes" id="UP000826271"/>
    </source>
</evidence>
<feature type="region of interest" description="Disordered" evidence="1">
    <location>
        <begin position="1"/>
        <end position="23"/>
    </location>
</feature>
<evidence type="ECO:0000313" key="3">
    <source>
        <dbReference type="EMBL" id="KAG8379225.1"/>
    </source>
</evidence>
<keyword evidence="2" id="KW-0472">Membrane</keyword>
<reference evidence="3" key="1">
    <citation type="submission" date="2019-10" db="EMBL/GenBank/DDBJ databases">
        <authorList>
            <person name="Zhang R."/>
            <person name="Pan Y."/>
            <person name="Wang J."/>
            <person name="Ma R."/>
            <person name="Yu S."/>
        </authorList>
    </citation>
    <scope>NUCLEOTIDE SEQUENCE</scope>
    <source>
        <strain evidence="3">LA-IB0</strain>
        <tissue evidence="3">Leaf</tissue>
    </source>
</reference>
<feature type="compositionally biased region" description="Polar residues" evidence="1">
    <location>
        <begin position="76"/>
        <end position="101"/>
    </location>
</feature>
<keyword evidence="2" id="KW-0812">Transmembrane</keyword>
<proteinExistence type="predicted"/>
<organism evidence="3 4">
    <name type="scientific">Buddleja alternifolia</name>
    <dbReference type="NCBI Taxonomy" id="168488"/>
    <lineage>
        <taxon>Eukaryota</taxon>
        <taxon>Viridiplantae</taxon>
        <taxon>Streptophyta</taxon>
        <taxon>Embryophyta</taxon>
        <taxon>Tracheophyta</taxon>
        <taxon>Spermatophyta</taxon>
        <taxon>Magnoliopsida</taxon>
        <taxon>eudicotyledons</taxon>
        <taxon>Gunneridae</taxon>
        <taxon>Pentapetalae</taxon>
        <taxon>asterids</taxon>
        <taxon>lamiids</taxon>
        <taxon>Lamiales</taxon>
        <taxon>Scrophulariaceae</taxon>
        <taxon>Buddlejeae</taxon>
        <taxon>Buddleja</taxon>
    </lineage>
</organism>
<dbReference type="AlphaFoldDB" id="A0AAV6XJC3"/>
<evidence type="ECO:0000256" key="2">
    <source>
        <dbReference type="SAM" id="Phobius"/>
    </source>
</evidence>
<sequence length="247" mass="27400">MVAHSDSALPHHPVAEPPPKFSDNLIEWGKIRNLPPDAAAAASPPPKTPWSMVAIRNHQDHGNDTPPIIFPPINHENLQLSPDTPPISSQIPHIHTDNQQISFSDSDSDSDSDSNSSSTFSPSDSSPVLLSPLFSPERPAAATARWCDSWIEILRSKVNVFVRFVCGSFTSSRGVFLTFRSAAFAAALIAFLYFRRRRRLRVGGESKDRLIGIIKQRDEKINQLLDQISRMNQMLLALHKVPTTPKP</sequence>
<comment type="caution">
    <text evidence="3">The sequence shown here is derived from an EMBL/GenBank/DDBJ whole genome shotgun (WGS) entry which is preliminary data.</text>
</comment>
<keyword evidence="4" id="KW-1185">Reference proteome</keyword>
<gene>
    <name evidence="3" type="ORF">BUALT_Bualt07G0066400</name>
</gene>
<dbReference type="PANTHER" id="PTHR37206:SF1">
    <property type="entry name" value="TRANSMEMBRANE PROTEIN"/>
    <property type="match status" value="1"/>
</dbReference>
<name>A0AAV6XJC3_9LAMI</name>
<protein>
    <submittedName>
        <fullName evidence="3">Uncharacterized protein</fullName>
    </submittedName>
</protein>
<accession>A0AAV6XJC3</accession>
<feature type="compositionally biased region" description="Low complexity" evidence="1">
    <location>
        <begin position="113"/>
        <end position="127"/>
    </location>
</feature>
<evidence type="ECO:0000256" key="1">
    <source>
        <dbReference type="SAM" id="MobiDB-lite"/>
    </source>
</evidence>
<keyword evidence="2" id="KW-1133">Transmembrane helix</keyword>
<dbReference type="PANTHER" id="PTHR37206">
    <property type="entry name" value="TRANSMEMBRANE PROTEIN"/>
    <property type="match status" value="1"/>
</dbReference>
<feature type="transmembrane region" description="Helical" evidence="2">
    <location>
        <begin position="174"/>
        <end position="194"/>
    </location>
</feature>
<dbReference type="EMBL" id="WHWC01000007">
    <property type="protein sequence ID" value="KAG8379225.1"/>
    <property type="molecule type" value="Genomic_DNA"/>
</dbReference>
<dbReference type="Proteomes" id="UP000826271">
    <property type="component" value="Unassembled WGS sequence"/>
</dbReference>